<comment type="caution">
    <text evidence="2">The sequence shown here is derived from an EMBL/GenBank/DDBJ whole genome shotgun (WGS) entry which is preliminary data.</text>
</comment>
<keyword evidence="1" id="KW-1133">Transmembrane helix</keyword>
<sequence>MRALKKLILKCSGILASFALMVTTLNMNMACIFLVHQPKLPQEAKKLRKF</sequence>
<dbReference type="InterPro" id="IPR009229">
    <property type="entry name" value="AgrD"/>
</dbReference>
<evidence type="ECO:0000313" key="2">
    <source>
        <dbReference type="EMBL" id="MCR1898496.1"/>
    </source>
</evidence>
<gene>
    <name evidence="2" type="ORF">NSA47_05760</name>
</gene>
<keyword evidence="3" id="KW-1185">Reference proteome</keyword>
<name>A0AAE3HE68_9FIRM</name>
<dbReference type="Proteomes" id="UP001205748">
    <property type="component" value="Unassembled WGS sequence"/>
</dbReference>
<dbReference type="AlphaFoldDB" id="A0AAE3HE68"/>
<keyword evidence="1" id="KW-0812">Transmembrane</keyword>
<feature type="transmembrane region" description="Helical" evidence="1">
    <location>
        <begin position="12"/>
        <end position="35"/>
    </location>
</feature>
<evidence type="ECO:0000256" key="1">
    <source>
        <dbReference type="SAM" id="Phobius"/>
    </source>
</evidence>
<dbReference type="EMBL" id="JANKAS010000004">
    <property type="protein sequence ID" value="MCR1898496.1"/>
    <property type="molecule type" value="Genomic_DNA"/>
</dbReference>
<protein>
    <submittedName>
        <fullName evidence="2">Cyclic lactone autoinducer peptide</fullName>
    </submittedName>
</protein>
<dbReference type="NCBIfam" id="TIGR04223">
    <property type="entry name" value="quorum_AgrD"/>
    <property type="match status" value="1"/>
</dbReference>
<evidence type="ECO:0000313" key="3">
    <source>
        <dbReference type="Proteomes" id="UP001205748"/>
    </source>
</evidence>
<accession>A0AAE3HE68</accession>
<reference evidence="2" key="1">
    <citation type="submission" date="2022-07" db="EMBL/GenBank/DDBJ databases">
        <title>Enhanced cultured diversity of the mouse gut microbiota enables custom-made synthetic communities.</title>
        <authorList>
            <person name="Afrizal A."/>
        </authorList>
    </citation>
    <scope>NUCLEOTIDE SEQUENCE</scope>
    <source>
        <strain evidence="2">DSM 28593</strain>
    </source>
</reference>
<proteinExistence type="predicted"/>
<organism evidence="2 3">
    <name type="scientific">Irregularibacter muris</name>
    <dbReference type="NCBI Taxonomy" id="1796619"/>
    <lineage>
        <taxon>Bacteria</taxon>
        <taxon>Bacillati</taxon>
        <taxon>Bacillota</taxon>
        <taxon>Clostridia</taxon>
        <taxon>Eubacteriales</taxon>
        <taxon>Eubacteriaceae</taxon>
        <taxon>Irregularibacter</taxon>
    </lineage>
</organism>
<keyword evidence="1" id="KW-0472">Membrane</keyword>